<reference evidence="4 5" key="1">
    <citation type="journal article" date="2017" name="Nat. Commun.">
        <title>In situ click chemistry generation of cyclooxygenase-2 inhibitors.</title>
        <authorList>
            <person name="Bhardwaj A."/>
            <person name="Kaur J."/>
            <person name="Wuest M."/>
            <person name="Wuest F."/>
        </authorList>
    </citation>
    <scope>NUCLEOTIDE SEQUENCE [LARGE SCALE GENOMIC DNA]</scope>
    <source>
        <strain evidence="4">S2_012_000_R3_94</strain>
    </source>
</reference>
<dbReference type="GO" id="GO:0005737">
    <property type="term" value="C:cytoplasm"/>
    <property type="evidence" value="ECO:0007669"/>
    <property type="project" value="TreeGrafter"/>
</dbReference>
<dbReference type="Pfam" id="PF13023">
    <property type="entry name" value="HD_3"/>
    <property type="match status" value="1"/>
</dbReference>
<dbReference type="Proteomes" id="UP000315344">
    <property type="component" value="Unassembled WGS sequence"/>
</dbReference>
<protein>
    <submittedName>
        <fullName evidence="4">HD domain-containing protein</fullName>
    </submittedName>
</protein>
<dbReference type="SUPFAM" id="SSF109604">
    <property type="entry name" value="HD-domain/PDEase-like"/>
    <property type="match status" value="1"/>
</dbReference>
<keyword evidence="2" id="KW-0378">Hydrolase</keyword>
<sequence>MTEGALDAQFSFLIEADKLKSVERANTLNDVSRQENSAEHSWHLALYAMVLEGQAEPGVDISRVIRMLILHDLVEIDVGDVPLHSGNGQAHDAPAIRAAEAKAARRIFGLLPATQGAEFLALWEEFEAAESPDAVFAKSLDRTQPLAQNLASDGVNWRKFDVSYQNIVDRVGAKVMRGLPDVWAYLQPKVRVLFGNREPHGDHSTIDENG</sequence>
<organism evidence="4 5">
    <name type="scientific">Paracoccus denitrificans</name>
    <dbReference type="NCBI Taxonomy" id="266"/>
    <lineage>
        <taxon>Bacteria</taxon>
        <taxon>Pseudomonadati</taxon>
        <taxon>Pseudomonadota</taxon>
        <taxon>Alphaproteobacteria</taxon>
        <taxon>Rhodobacterales</taxon>
        <taxon>Paracoccaceae</taxon>
        <taxon>Paracoccus</taxon>
    </lineage>
</organism>
<evidence type="ECO:0000313" key="5">
    <source>
        <dbReference type="Proteomes" id="UP000315344"/>
    </source>
</evidence>
<evidence type="ECO:0000256" key="2">
    <source>
        <dbReference type="ARBA" id="ARBA00022801"/>
    </source>
</evidence>
<gene>
    <name evidence="4" type="ORF">DI616_13085</name>
</gene>
<dbReference type="InterPro" id="IPR039356">
    <property type="entry name" value="YfbR/HDDC2"/>
</dbReference>
<dbReference type="EMBL" id="VAFL01000010">
    <property type="protein sequence ID" value="TKW65806.1"/>
    <property type="molecule type" value="Genomic_DNA"/>
</dbReference>
<dbReference type="PANTHER" id="PTHR11845">
    <property type="entry name" value="5'-DEOXYNUCLEOTIDASE HDDC2"/>
    <property type="match status" value="1"/>
</dbReference>
<name>A0A533I2D1_PARDE</name>
<dbReference type="AlphaFoldDB" id="A0A533I2D1"/>
<dbReference type="GO" id="GO:0002953">
    <property type="term" value="F:5'-deoxynucleotidase activity"/>
    <property type="evidence" value="ECO:0007669"/>
    <property type="project" value="InterPro"/>
</dbReference>
<evidence type="ECO:0000256" key="1">
    <source>
        <dbReference type="ARBA" id="ARBA00022723"/>
    </source>
</evidence>
<comment type="caution">
    <text evidence="4">The sequence shown here is derived from an EMBL/GenBank/DDBJ whole genome shotgun (WGS) entry which is preliminary data.</text>
</comment>
<evidence type="ECO:0000259" key="3">
    <source>
        <dbReference type="Pfam" id="PF13023"/>
    </source>
</evidence>
<proteinExistence type="predicted"/>
<dbReference type="PANTHER" id="PTHR11845:SF13">
    <property type="entry name" value="5'-DEOXYNUCLEOTIDASE HDDC2"/>
    <property type="match status" value="1"/>
</dbReference>
<accession>A0A533I2D1</accession>
<feature type="domain" description="HD" evidence="3">
    <location>
        <begin position="16"/>
        <end position="183"/>
    </location>
</feature>
<dbReference type="InterPro" id="IPR006674">
    <property type="entry name" value="HD_domain"/>
</dbReference>
<dbReference type="Gene3D" id="1.10.3210.10">
    <property type="entry name" value="Hypothetical protein af1432"/>
    <property type="match status" value="1"/>
</dbReference>
<keyword evidence="1" id="KW-0479">Metal-binding</keyword>
<dbReference type="GO" id="GO:0046872">
    <property type="term" value="F:metal ion binding"/>
    <property type="evidence" value="ECO:0007669"/>
    <property type="project" value="UniProtKB-KW"/>
</dbReference>
<evidence type="ECO:0000313" key="4">
    <source>
        <dbReference type="EMBL" id="TKW65806.1"/>
    </source>
</evidence>